<name>A0AA42AZ95_PAPNU</name>
<dbReference type="Pfam" id="PF11926">
    <property type="entry name" value="DUF3444"/>
    <property type="match status" value="1"/>
</dbReference>
<feature type="compositionally biased region" description="Acidic residues" evidence="1">
    <location>
        <begin position="545"/>
        <end position="559"/>
    </location>
</feature>
<gene>
    <name evidence="3" type="ORF">MKW94_019349</name>
</gene>
<proteinExistence type="predicted"/>
<evidence type="ECO:0000259" key="2">
    <source>
        <dbReference type="Pfam" id="PF11926"/>
    </source>
</evidence>
<dbReference type="InterPro" id="IPR001623">
    <property type="entry name" value="DnaJ_domain"/>
</dbReference>
<feature type="compositionally biased region" description="Basic and acidic residues" evidence="1">
    <location>
        <begin position="505"/>
        <end position="521"/>
    </location>
</feature>
<dbReference type="PANTHER" id="PTHR47374">
    <property type="entry name" value="ENDOSOME ANTIGEN-LIKE PROTEIN, PUTATIVE (DUF3444)-RELATED"/>
    <property type="match status" value="1"/>
</dbReference>
<dbReference type="InterPro" id="IPR036869">
    <property type="entry name" value="J_dom_sf"/>
</dbReference>
<accession>A0AA42AZ95</accession>
<organism evidence="3 4">
    <name type="scientific">Papaver nudicaule</name>
    <name type="common">Iceland poppy</name>
    <dbReference type="NCBI Taxonomy" id="74823"/>
    <lineage>
        <taxon>Eukaryota</taxon>
        <taxon>Viridiplantae</taxon>
        <taxon>Streptophyta</taxon>
        <taxon>Embryophyta</taxon>
        <taxon>Tracheophyta</taxon>
        <taxon>Spermatophyta</taxon>
        <taxon>Magnoliopsida</taxon>
        <taxon>Ranunculales</taxon>
        <taxon>Papaveraceae</taxon>
        <taxon>Papaveroideae</taxon>
        <taxon>Papaver</taxon>
    </lineage>
</organism>
<dbReference type="SUPFAM" id="SSF46565">
    <property type="entry name" value="Chaperone J-domain"/>
    <property type="match status" value="1"/>
</dbReference>
<feature type="domain" description="DUF3444" evidence="2">
    <location>
        <begin position="224"/>
        <end position="416"/>
    </location>
</feature>
<dbReference type="Gene3D" id="1.10.287.110">
    <property type="entry name" value="DnaJ domain"/>
    <property type="match status" value="1"/>
</dbReference>
<dbReference type="Proteomes" id="UP001177140">
    <property type="component" value="Unassembled WGS sequence"/>
</dbReference>
<comment type="caution">
    <text evidence="3">The sequence shown here is derived from an EMBL/GenBank/DDBJ whole genome shotgun (WGS) entry which is preliminary data.</text>
</comment>
<keyword evidence="4" id="KW-1185">Reference proteome</keyword>
<dbReference type="EMBL" id="JAJJMA010259691">
    <property type="protein sequence ID" value="MCL7044581.1"/>
    <property type="molecule type" value="Genomic_DNA"/>
</dbReference>
<feature type="region of interest" description="Disordered" evidence="1">
    <location>
        <begin position="497"/>
        <end position="592"/>
    </location>
</feature>
<dbReference type="AlphaFoldDB" id="A0AA42AZ95"/>
<evidence type="ECO:0000256" key="1">
    <source>
        <dbReference type="SAM" id="MobiDB-lite"/>
    </source>
</evidence>
<evidence type="ECO:0000313" key="4">
    <source>
        <dbReference type="Proteomes" id="UP001177140"/>
    </source>
</evidence>
<reference evidence="3" key="1">
    <citation type="submission" date="2022-03" db="EMBL/GenBank/DDBJ databases">
        <title>A functionally conserved STORR gene fusion in Papaver species that diverged 16.8 million years ago.</title>
        <authorList>
            <person name="Catania T."/>
        </authorList>
    </citation>
    <scope>NUCLEOTIDE SEQUENCE</scope>
    <source>
        <strain evidence="3">S-191538</strain>
    </source>
</reference>
<feature type="compositionally biased region" description="Basic and acidic residues" evidence="1">
    <location>
        <begin position="574"/>
        <end position="592"/>
    </location>
</feature>
<evidence type="ECO:0000313" key="3">
    <source>
        <dbReference type="EMBL" id="MCL7044581.1"/>
    </source>
</evidence>
<sequence length="712" mass="79370">MANAKLEAAIRRSVALILMRNSDYVGAKNKLLEARKTFQGTEFIDELVTICDIMCIADLPVSEIDWYSVLQTDKGADKSVIEANYTNLIGTLEPMKNKFPGIESALGLIDKAYNVLSGREKSHKLGSTSLRPCGSGSKRIASEGSDKSEVICSSGEQLSKRVKSVGDDESDDECVIIAETPILDKPRGKVCSLNEVGKSLRSSSGNPSSLVKSKVQKPWLNNGKADNFEFGQIWAAYDKEKMPRKYARINKIDSTENALYVRWLRPSPINADERKWHQAGLPVSCGYFKLDSVKIVKCNLVVFSHLVTSFQEYPYSNELVELYPQEGDVWALYKDWNPFDWCSDPKSRKGCKFQLVEVLSGSSKESGIKVASLARVAGYRNVFRRQTVNVGDLPVQIAPRNLFVFSHKIPAYRFRGDGKGIFSGILLKLNPFAIPEDVVVDIVAEEPTLEGSFSNGYSIQHPILKSLPTTPWESQCAGYGAPSSGGHNIETFLTTLQEKPVSPRSCEEKKSQADGISKDETTSPNNLEMDGSAKEMLGNLTAENDKEEVADETDSESEGESLGAFMLKRSGMSDCRDRSSDSDDEVNKSDTGHVLRRSRNTELKWQTEEDMLASFEKDPVLCMEAVCALHRQQMDDDNNRRFSCFSKFVALRGNEIAEFLTNNNPKGDLEKSVEELQMFMPEGLEDCKSIATFYSNQVFMIYQKKEDPFFGP</sequence>
<dbReference type="CDD" id="cd06257">
    <property type="entry name" value="DnaJ"/>
    <property type="match status" value="1"/>
</dbReference>
<feature type="region of interest" description="Disordered" evidence="1">
    <location>
        <begin position="127"/>
        <end position="148"/>
    </location>
</feature>
<dbReference type="PANTHER" id="PTHR47374:SF2">
    <property type="entry name" value="OS01G0927400 PROTEIN"/>
    <property type="match status" value="1"/>
</dbReference>
<dbReference type="InterPro" id="IPR024593">
    <property type="entry name" value="DUF3444"/>
</dbReference>
<protein>
    <recommendedName>
        <fullName evidence="2">DUF3444 domain-containing protein</fullName>
    </recommendedName>
</protein>